<dbReference type="Pfam" id="PF04000">
    <property type="entry name" value="Sas10_Utp3"/>
    <property type="match status" value="1"/>
</dbReference>
<organism evidence="2 3">
    <name type="scientific">Syncephalastrum racemosum</name>
    <name type="common">Filamentous fungus</name>
    <dbReference type="NCBI Taxonomy" id="13706"/>
    <lineage>
        <taxon>Eukaryota</taxon>
        <taxon>Fungi</taxon>
        <taxon>Fungi incertae sedis</taxon>
        <taxon>Mucoromycota</taxon>
        <taxon>Mucoromycotina</taxon>
        <taxon>Mucoromycetes</taxon>
        <taxon>Mucorales</taxon>
        <taxon>Syncephalastraceae</taxon>
        <taxon>Syncephalastrum</taxon>
    </lineage>
</organism>
<dbReference type="InParanoid" id="A0A1X2HEU9"/>
<evidence type="ECO:0000256" key="1">
    <source>
        <dbReference type="SAM" id="MobiDB-lite"/>
    </source>
</evidence>
<reference evidence="2 3" key="1">
    <citation type="submission" date="2016-07" db="EMBL/GenBank/DDBJ databases">
        <title>Pervasive Adenine N6-methylation of Active Genes in Fungi.</title>
        <authorList>
            <consortium name="DOE Joint Genome Institute"/>
            <person name="Mondo S.J."/>
            <person name="Dannebaum R.O."/>
            <person name="Kuo R.C."/>
            <person name="Labutti K."/>
            <person name="Haridas S."/>
            <person name="Kuo A."/>
            <person name="Salamov A."/>
            <person name="Ahrendt S.R."/>
            <person name="Lipzen A."/>
            <person name="Sullivan W."/>
            <person name="Andreopoulos W.B."/>
            <person name="Clum A."/>
            <person name="Lindquist E."/>
            <person name="Daum C."/>
            <person name="Ramamoorthy G.K."/>
            <person name="Gryganskyi A."/>
            <person name="Culley D."/>
            <person name="Magnuson J.K."/>
            <person name="James T.Y."/>
            <person name="O'Malley M.A."/>
            <person name="Stajich J.E."/>
            <person name="Spatafora J.W."/>
            <person name="Visel A."/>
            <person name="Grigoriev I.V."/>
        </authorList>
    </citation>
    <scope>NUCLEOTIDE SEQUENCE [LARGE SCALE GENOMIC DNA]</scope>
    <source>
        <strain evidence="2 3">NRRL 2496</strain>
    </source>
</reference>
<evidence type="ECO:0000313" key="2">
    <source>
        <dbReference type="EMBL" id="ORY97483.1"/>
    </source>
</evidence>
<accession>A0A1X2HEU9</accession>
<feature type="compositionally biased region" description="Acidic residues" evidence="1">
    <location>
        <begin position="149"/>
        <end position="159"/>
    </location>
</feature>
<gene>
    <name evidence="2" type="ORF">BCR43DRAFT_489844</name>
</gene>
<sequence>MAATTDSIETSSLSNLLQDLRSKVQDLKTQIKPIHEKFKNGEIKTSKGVSFLEVKYHVMLQYITQLGFFIQLKLSGRRIEGHPVIESLVELRVVLEKMKPVEAKLKYQIDKLVRSAVLGTSQNTTTATANEADPLAYKPNPMALLAKDEGEDEEEEKEDDIYRPPKMAPVQYNERLDGKKKKHERDEERLREKASRSRVMKDLMSEMNDAPEEIDALGGVNEGTGYGEKMDSLMKQKDDYEESNYVRLMTTRKEKQQLKAKNRMRFENEFDNLNDFSNLVGLEEVDEAENAKYKNVLNRRRPNSGGGGSKNKRARRR</sequence>
<dbReference type="PANTHER" id="PTHR13237:SF9">
    <property type="entry name" value="NEUROGUIDIN"/>
    <property type="match status" value="1"/>
</dbReference>
<dbReference type="FunCoup" id="A0A1X2HEU9">
    <property type="interactions" value="932"/>
</dbReference>
<dbReference type="STRING" id="13706.A0A1X2HEU9"/>
<feature type="region of interest" description="Disordered" evidence="1">
    <location>
        <begin position="291"/>
        <end position="317"/>
    </location>
</feature>
<feature type="compositionally biased region" description="Basic and acidic residues" evidence="1">
    <location>
        <begin position="184"/>
        <end position="196"/>
    </location>
</feature>
<dbReference type="AlphaFoldDB" id="A0A1X2HEU9"/>
<evidence type="ECO:0000313" key="3">
    <source>
        <dbReference type="Proteomes" id="UP000242180"/>
    </source>
</evidence>
<dbReference type="EMBL" id="MCGN01000004">
    <property type="protein sequence ID" value="ORY97483.1"/>
    <property type="molecule type" value="Genomic_DNA"/>
</dbReference>
<feature type="region of interest" description="Disordered" evidence="1">
    <location>
        <begin position="148"/>
        <end position="196"/>
    </location>
</feature>
<protein>
    <submittedName>
        <fullName evidence="2">Sas10/Utp3/C1D family-domain-containing protein</fullName>
    </submittedName>
</protein>
<keyword evidence="3" id="KW-1185">Reference proteome</keyword>
<dbReference type="GO" id="GO:0000462">
    <property type="term" value="P:maturation of SSU-rRNA from tricistronic rRNA transcript (SSU-rRNA, 5.8S rRNA, LSU-rRNA)"/>
    <property type="evidence" value="ECO:0007669"/>
    <property type="project" value="TreeGrafter"/>
</dbReference>
<dbReference type="GO" id="GO:0032040">
    <property type="term" value="C:small-subunit processome"/>
    <property type="evidence" value="ECO:0007669"/>
    <property type="project" value="TreeGrafter"/>
</dbReference>
<name>A0A1X2HEU9_SYNRA</name>
<dbReference type="InterPro" id="IPR007146">
    <property type="entry name" value="Sas10/Utp3/C1D"/>
</dbReference>
<dbReference type="OrthoDB" id="203440at2759"/>
<comment type="caution">
    <text evidence="2">The sequence shown here is derived from an EMBL/GenBank/DDBJ whole genome shotgun (WGS) entry which is preliminary data.</text>
</comment>
<dbReference type="PANTHER" id="PTHR13237">
    <property type="entry name" value="SOMETHING ABOUT SILENCING PROTEIN 10-RELATED"/>
    <property type="match status" value="1"/>
</dbReference>
<dbReference type="Proteomes" id="UP000242180">
    <property type="component" value="Unassembled WGS sequence"/>
</dbReference>
<dbReference type="OMA" id="PVHYNET"/>
<proteinExistence type="predicted"/>